<feature type="domain" description="Haem-binding uptake Tiki superfamily ChaN" evidence="2">
    <location>
        <begin position="81"/>
        <end position="278"/>
    </location>
</feature>
<gene>
    <name evidence="3" type="ORF">PUND_07494</name>
</gene>
<proteinExistence type="predicted"/>
<evidence type="ECO:0000313" key="4">
    <source>
        <dbReference type="Proteomes" id="UP000016534"/>
    </source>
</evidence>
<comment type="caution">
    <text evidence="3">The sequence shown here is derived from an EMBL/GenBank/DDBJ whole genome shotgun (WGS) entry which is preliminary data.</text>
</comment>
<name>A0ABN0NIA1_9GAMM</name>
<sequence length="339" mass="38127">MFLFAFVGLKQFVVYTNFIVLILIFIKTDMKNPFLALVLLSGLSGCSINTVSVSQSSSLYNYGLYNANGQRVNSILSESTLLNADIVLVGEWHTHPGVHLFQAELFQQLSTQNKPIALSLEQFSRADQQTLNLYLESKIGEQYLIDNTKAWPNYKSDYRALVELAKIQNSDVIAANAPKHIVTCIGRQGINYINKLDPQQRSFIAKEIDISPSLYKERFMQSMHHGTASKNEKLYAAQVTWDETMAESIVNYISQNKGTQVIHLAGDFHVRNGEGIARVIKRIAPELNVVWVSPVSKVQSEQNGYQLEVNALPARYVQKAHQQAAFKALVKRGEKTQCQ</sequence>
<organism evidence="3 4">
    <name type="scientific">Pseudoalteromonas undina</name>
    <dbReference type="NCBI Taxonomy" id="43660"/>
    <lineage>
        <taxon>Bacteria</taxon>
        <taxon>Pseudomonadati</taxon>
        <taxon>Pseudomonadota</taxon>
        <taxon>Gammaproteobacteria</taxon>
        <taxon>Alteromonadales</taxon>
        <taxon>Pseudoalteromonadaceae</taxon>
        <taxon>Pseudoalteromonas</taxon>
    </lineage>
</organism>
<reference evidence="3" key="1">
    <citation type="journal article" date="2012" name="J. Bacteriol.">
        <title>Genome sequences of type strains of seven species of the marine bacterium Pseudoalteromonas.</title>
        <authorList>
            <person name="Xie B.B."/>
            <person name="Shu Y.L."/>
            <person name="Qin Q.L."/>
            <person name="Rong J.C."/>
            <person name="Zhang X.Y."/>
            <person name="Chen X.L."/>
            <person name="Shi M."/>
            <person name="He H.L."/>
            <person name="Zhou B.C."/>
            <person name="Zhang Y.Z."/>
        </authorList>
    </citation>
    <scope>NUCLEOTIDE SEQUENCE [LARGE SCALE GENOMIC DNA]</scope>
    <source>
        <strain evidence="3">NCIMB 2128</strain>
    </source>
</reference>
<protein>
    <submittedName>
        <fullName evidence="3">Iron-regulated protein</fullName>
    </submittedName>
</protein>
<feature type="transmembrane region" description="Helical" evidence="1">
    <location>
        <begin position="33"/>
        <end position="51"/>
    </location>
</feature>
<evidence type="ECO:0000313" key="3">
    <source>
        <dbReference type="EMBL" id="ERG60937.1"/>
    </source>
</evidence>
<dbReference type="InterPro" id="IPR007314">
    <property type="entry name" value="Cofac_haem-bd_dom"/>
</dbReference>
<accession>A0ABN0NIA1</accession>
<evidence type="ECO:0000256" key="1">
    <source>
        <dbReference type="SAM" id="Phobius"/>
    </source>
</evidence>
<reference evidence="3" key="2">
    <citation type="submission" date="2013-04" db="EMBL/GenBank/DDBJ databases">
        <title>Genome sequence of Pseudoalteromonas undina.</title>
        <authorList>
            <person name="Xie B.-B."/>
            <person name="Rong J.-C."/>
            <person name="Qin Q.-L."/>
            <person name="Shu Y.-L."/>
            <person name="Zhang Y.-Z."/>
        </authorList>
    </citation>
    <scope>NUCLEOTIDE SEQUENCE</scope>
    <source>
        <strain evidence="3">NCIMB 2128</strain>
    </source>
</reference>
<dbReference type="Proteomes" id="UP000016534">
    <property type="component" value="Unassembled WGS sequence"/>
</dbReference>
<dbReference type="EMBL" id="AHCF02000017">
    <property type="protein sequence ID" value="ERG60937.1"/>
    <property type="molecule type" value="Genomic_DNA"/>
</dbReference>
<dbReference type="Gene3D" id="3.40.50.11550">
    <property type="match status" value="1"/>
</dbReference>
<dbReference type="SUPFAM" id="SSF159501">
    <property type="entry name" value="EreA/ChaN-like"/>
    <property type="match status" value="1"/>
</dbReference>
<dbReference type="CDD" id="cd14727">
    <property type="entry name" value="ChanN-like"/>
    <property type="match status" value="1"/>
</dbReference>
<feature type="transmembrane region" description="Helical" evidence="1">
    <location>
        <begin position="6"/>
        <end position="26"/>
    </location>
</feature>
<keyword evidence="1" id="KW-1133">Transmembrane helix</keyword>
<dbReference type="Pfam" id="PF04187">
    <property type="entry name" value="Cofac_haem_bdg"/>
    <property type="match status" value="1"/>
</dbReference>
<keyword evidence="1" id="KW-0472">Membrane</keyword>
<keyword evidence="4" id="KW-1185">Reference proteome</keyword>
<evidence type="ECO:0000259" key="2">
    <source>
        <dbReference type="Pfam" id="PF04187"/>
    </source>
</evidence>
<keyword evidence="1" id="KW-0812">Transmembrane</keyword>